<reference evidence="5" key="1">
    <citation type="submission" date="2016-10" db="EMBL/GenBank/DDBJ databases">
        <authorList>
            <person name="Jeantristanb JTB J.-T."/>
            <person name="Ricardo R."/>
        </authorList>
    </citation>
    <scope>NUCLEOTIDE SEQUENCE [LARGE SCALE GENOMIC DNA]</scope>
</reference>
<evidence type="ECO:0000256" key="1">
    <source>
        <dbReference type="ARBA" id="ARBA00022801"/>
    </source>
</evidence>
<dbReference type="PROSITE" id="PS51462">
    <property type="entry name" value="NUDIX"/>
    <property type="match status" value="1"/>
</dbReference>
<dbReference type="GO" id="GO:0006753">
    <property type="term" value="P:nucleoside phosphate metabolic process"/>
    <property type="evidence" value="ECO:0007669"/>
    <property type="project" value="TreeGrafter"/>
</dbReference>
<evidence type="ECO:0000313" key="4">
    <source>
        <dbReference type="EMBL" id="SCZ90846.1"/>
    </source>
</evidence>
<dbReference type="EMBL" id="FMWP01000014">
    <property type="protein sequence ID" value="SCZ90846.1"/>
    <property type="molecule type" value="Genomic_DNA"/>
</dbReference>
<dbReference type="STRING" id="289078.A0A2X0KPW9"/>
<accession>A0A2X0KPW9</accession>
<evidence type="ECO:0000259" key="3">
    <source>
        <dbReference type="PROSITE" id="PS51462"/>
    </source>
</evidence>
<dbReference type="GO" id="GO:0047631">
    <property type="term" value="F:ADP-ribose diphosphatase activity"/>
    <property type="evidence" value="ECO:0007669"/>
    <property type="project" value="TreeGrafter"/>
</dbReference>
<feature type="domain" description="Nudix hydrolase" evidence="3">
    <location>
        <begin position="64"/>
        <end position="219"/>
    </location>
</feature>
<feature type="region of interest" description="Disordered" evidence="2">
    <location>
        <begin position="1"/>
        <end position="24"/>
    </location>
</feature>
<dbReference type="InterPro" id="IPR015797">
    <property type="entry name" value="NUDIX_hydrolase-like_dom_sf"/>
</dbReference>
<dbReference type="Pfam" id="PF00293">
    <property type="entry name" value="NUDIX"/>
    <property type="match status" value="1"/>
</dbReference>
<feature type="compositionally biased region" description="Low complexity" evidence="2">
    <location>
        <begin position="1"/>
        <end position="12"/>
    </location>
</feature>
<name>A0A2X0KPW9_9BASI</name>
<dbReference type="PANTHER" id="PTHR11839:SF26">
    <property type="entry name" value="ADP-RIBOSE DIPHOSPHATASE"/>
    <property type="match status" value="1"/>
</dbReference>
<dbReference type="Proteomes" id="UP000249723">
    <property type="component" value="Unassembled WGS sequence"/>
</dbReference>
<dbReference type="OrthoDB" id="10249920at2759"/>
<evidence type="ECO:0000256" key="2">
    <source>
        <dbReference type="SAM" id="MobiDB-lite"/>
    </source>
</evidence>
<protein>
    <submittedName>
        <fullName evidence="4">BZ3500_MvSof-1268-A1-R1_Chr1-3g02309 protein</fullName>
    </submittedName>
</protein>
<dbReference type="PANTHER" id="PTHR11839">
    <property type="entry name" value="UDP/ADP-SUGAR PYROPHOSPHATASE"/>
    <property type="match status" value="1"/>
</dbReference>
<keyword evidence="1" id="KW-0378">Hydrolase</keyword>
<dbReference type="GO" id="GO:0019693">
    <property type="term" value="P:ribose phosphate metabolic process"/>
    <property type="evidence" value="ECO:0007669"/>
    <property type="project" value="TreeGrafter"/>
</dbReference>
<dbReference type="SUPFAM" id="SSF55811">
    <property type="entry name" value="Nudix"/>
    <property type="match status" value="1"/>
</dbReference>
<dbReference type="GO" id="GO:0005634">
    <property type="term" value="C:nucleus"/>
    <property type="evidence" value="ECO:0007669"/>
    <property type="project" value="TreeGrafter"/>
</dbReference>
<dbReference type="InterPro" id="IPR000086">
    <property type="entry name" value="NUDIX_hydrolase_dom"/>
</dbReference>
<dbReference type="Gene3D" id="3.90.79.10">
    <property type="entry name" value="Nucleoside Triphosphate Pyrophosphohydrolase"/>
    <property type="match status" value="1"/>
</dbReference>
<gene>
    <name evidence="4" type="ORF">BZ3500_MVSOF-1268-A1-R1_CHR1-3G02309</name>
</gene>
<proteinExistence type="predicted"/>
<keyword evidence="5" id="KW-1185">Reference proteome</keyword>
<dbReference type="CDD" id="cd18888">
    <property type="entry name" value="NUDIX_ADPRase_Nudt5"/>
    <property type="match status" value="1"/>
</dbReference>
<sequence>MSSSSLSSSPLPKVAPTRLGKSVITSNKPLDDAKWIELRALEWTDQDGKDRKWETVRRKTTNEAGVDAVAIATLLKHPSRPLSTIIILQYRPPIDAICVELPAGLIDANEGPEKSALRELHEETGYGGPAFEGRIKIVELGGVVPSDPGMSVANMHLATVEVELKEGEEEPEPKLEPVNSPKHLRSSGEHIEVRVTPLAELYLHLKAYEKLGYTVDARLHHFAAGIEMAKKYKL</sequence>
<evidence type="ECO:0000313" key="5">
    <source>
        <dbReference type="Proteomes" id="UP000249723"/>
    </source>
</evidence>
<dbReference type="AlphaFoldDB" id="A0A2X0KPW9"/>
<organism evidence="4 5">
    <name type="scientific">Microbotryum saponariae</name>
    <dbReference type="NCBI Taxonomy" id="289078"/>
    <lineage>
        <taxon>Eukaryota</taxon>
        <taxon>Fungi</taxon>
        <taxon>Dikarya</taxon>
        <taxon>Basidiomycota</taxon>
        <taxon>Pucciniomycotina</taxon>
        <taxon>Microbotryomycetes</taxon>
        <taxon>Microbotryales</taxon>
        <taxon>Microbotryaceae</taxon>
        <taxon>Microbotryum</taxon>
    </lineage>
</organism>